<keyword evidence="2" id="KW-1185">Reference proteome</keyword>
<evidence type="ECO:0000313" key="1">
    <source>
        <dbReference type="EMBL" id="KAK3252236.1"/>
    </source>
</evidence>
<dbReference type="AlphaFoldDB" id="A0AAE0CC06"/>
<dbReference type="EMBL" id="LGRX02025547">
    <property type="protein sequence ID" value="KAK3252236.1"/>
    <property type="molecule type" value="Genomic_DNA"/>
</dbReference>
<accession>A0AAE0CC06</accession>
<protein>
    <submittedName>
        <fullName evidence="1">Uncharacterized protein</fullName>
    </submittedName>
</protein>
<proteinExistence type="predicted"/>
<dbReference type="InterPro" id="IPR029058">
    <property type="entry name" value="AB_hydrolase_fold"/>
</dbReference>
<comment type="caution">
    <text evidence="1">The sequence shown here is derived from an EMBL/GenBank/DDBJ whole genome shotgun (WGS) entry which is preliminary data.</text>
</comment>
<reference evidence="1 2" key="1">
    <citation type="journal article" date="2015" name="Genome Biol. Evol.">
        <title>Comparative Genomics of a Bacterivorous Green Alga Reveals Evolutionary Causalities and Consequences of Phago-Mixotrophic Mode of Nutrition.</title>
        <authorList>
            <person name="Burns J.A."/>
            <person name="Paasch A."/>
            <person name="Narechania A."/>
            <person name="Kim E."/>
        </authorList>
    </citation>
    <scope>NUCLEOTIDE SEQUENCE [LARGE SCALE GENOMIC DNA]</scope>
    <source>
        <strain evidence="1 2">PLY_AMNH</strain>
    </source>
</reference>
<dbReference type="Proteomes" id="UP001190700">
    <property type="component" value="Unassembled WGS sequence"/>
</dbReference>
<gene>
    <name evidence="1" type="ORF">CYMTET_38459</name>
</gene>
<organism evidence="1 2">
    <name type="scientific">Cymbomonas tetramitiformis</name>
    <dbReference type="NCBI Taxonomy" id="36881"/>
    <lineage>
        <taxon>Eukaryota</taxon>
        <taxon>Viridiplantae</taxon>
        <taxon>Chlorophyta</taxon>
        <taxon>Pyramimonadophyceae</taxon>
        <taxon>Pyramimonadales</taxon>
        <taxon>Pyramimonadaceae</taxon>
        <taxon>Cymbomonas</taxon>
    </lineage>
</organism>
<sequence length="324" mass="36825">MAIQHLFAFSANVDGACIAAGSVYGCYLEDDYATACYNGNVSDNELNKIAKVISKRAAQNLIDDPIHLRSVPVVLFSGKQDEVVYMNAMRDVQRQLKAYVKSTKLTSVFNTNATHVWSVDHGNCHCGYCRSIFDSDDIEYVDYDDGYCCDVNNCEYDLTFDIFTRFYGVLNAPTPDAQPLLRVNQHEHLPAGVDPAHSGMMKFGFVYVPQPCAGNFEDCVVHVHYHGCIDNNYTLRERWSNIIRLNNYGETNGIIILYPQSRGDKETGEGCWRWELNNVTRKVDPLFDTRKSIQLRTVNAMIERLSPETLDMHRSGREEIRFVT</sequence>
<dbReference type="SUPFAM" id="SSF53474">
    <property type="entry name" value="alpha/beta-Hydrolases"/>
    <property type="match status" value="1"/>
</dbReference>
<name>A0AAE0CC06_9CHLO</name>
<evidence type="ECO:0000313" key="2">
    <source>
        <dbReference type="Proteomes" id="UP001190700"/>
    </source>
</evidence>